<dbReference type="Proteomes" id="UP000886861">
    <property type="component" value="Unassembled WGS sequence"/>
</dbReference>
<dbReference type="AlphaFoldDB" id="A0A9D1NDL3"/>
<evidence type="ECO:0000256" key="2">
    <source>
        <dbReference type="SAM" id="Phobius"/>
    </source>
</evidence>
<evidence type="ECO:0000256" key="1">
    <source>
        <dbReference type="SAM" id="MobiDB-lite"/>
    </source>
</evidence>
<dbReference type="EMBL" id="DVOJ01000005">
    <property type="protein sequence ID" value="HIV01183.1"/>
    <property type="molecule type" value="Genomic_DNA"/>
</dbReference>
<evidence type="ECO:0000313" key="4">
    <source>
        <dbReference type="Proteomes" id="UP000886861"/>
    </source>
</evidence>
<dbReference type="InterPro" id="IPR006485">
    <property type="entry name" value="Phage-like_holin"/>
</dbReference>
<evidence type="ECO:0000313" key="3">
    <source>
        <dbReference type="EMBL" id="HIV01183.1"/>
    </source>
</evidence>
<protein>
    <recommendedName>
        <fullName evidence="5">Holin</fullName>
    </recommendedName>
</protein>
<feature type="transmembrane region" description="Helical" evidence="2">
    <location>
        <begin position="38"/>
        <end position="57"/>
    </location>
</feature>
<dbReference type="Pfam" id="PF04531">
    <property type="entry name" value="Phage_holin_1"/>
    <property type="match status" value="1"/>
</dbReference>
<sequence length="99" mass="11099">MKFKDRIKSYGFWTALSGAVVILAQSIAKCFGLEIEEELISNIIMSICGVLVVFGVVTMPNKKTSSDESEEKTESEESSESEEKIEEKTIEEKENIETK</sequence>
<keyword evidence="2" id="KW-1133">Transmembrane helix</keyword>
<proteinExistence type="predicted"/>
<feature type="compositionally biased region" description="Acidic residues" evidence="1">
    <location>
        <begin position="67"/>
        <end position="80"/>
    </location>
</feature>
<gene>
    <name evidence="3" type="ORF">IAA62_01335</name>
</gene>
<organism evidence="3 4">
    <name type="scientific">Candidatus Caccopulliclostridium gallistercoris</name>
    <dbReference type="NCBI Taxonomy" id="2840719"/>
    <lineage>
        <taxon>Bacteria</taxon>
        <taxon>Bacillati</taxon>
        <taxon>Bacillota</taxon>
        <taxon>Clostridia</taxon>
        <taxon>Candidatus Caccopulliclostridium</taxon>
    </lineage>
</organism>
<comment type="caution">
    <text evidence="3">The sequence shown here is derived from an EMBL/GenBank/DDBJ whole genome shotgun (WGS) entry which is preliminary data.</text>
</comment>
<name>A0A9D1NDL3_9FIRM</name>
<feature type="compositionally biased region" description="Basic and acidic residues" evidence="1">
    <location>
        <begin position="81"/>
        <end position="99"/>
    </location>
</feature>
<keyword evidence="2" id="KW-0472">Membrane</keyword>
<keyword evidence="2" id="KW-0812">Transmembrane</keyword>
<accession>A0A9D1NDL3</accession>
<evidence type="ECO:0008006" key="5">
    <source>
        <dbReference type="Google" id="ProtNLM"/>
    </source>
</evidence>
<feature type="region of interest" description="Disordered" evidence="1">
    <location>
        <begin position="61"/>
        <end position="99"/>
    </location>
</feature>
<reference evidence="3" key="1">
    <citation type="submission" date="2020-10" db="EMBL/GenBank/DDBJ databases">
        <authorList>
            <person name="Gilroy R."/>
        </authorList>
    </citation>
    <scope>NUCLEOTIDE SEQUENCE</scope>
    <source>
        <strain evidence="3">CHK186-9395</strain>
    </source>
</reference>
<reference evidence="3" key="2">
    <citation type="journal article" date="2021" name="PeerJ">
        <title>Extensive microbial diversity within the chicken gut microbiome revealed by metagenomics and culture.</title>
        <authorList>
            <person name="Gilroy R."/>
            <person name="Ravi A."/>
            <person name="Getino M."/>
            <person name="Pursley I."/>
            <person name="Horton D.L."/>
            <person name="Alikhan N.F."/>
            <person name="Baker D."/>
            <person name="Gharbi K."/>
            <person name="Hall N."/>
            <person name="Watson M."/>
            <person name="Adriaenssens E.M."/>
            <person name="Foster-Nyarko E."/>
            <person name="Jarju S."/>
            <person name="Secka A."/>
            <person name="Antonio M."/>
            <person name="Oren A."/>
            <person name="Chaudhuri R.R."/>
            <person name="La Ragione R."/>
            <person name="Hildebrand F."/>
            <person name="Pallen M.J."/>
        </authorList>
    </citation>
    <scope>NUCLEOTIDE SEQUENCE</scope>
    <source>
        <strain evidence="3">CHK186-9395</strain>
    </source>
</reference>